<gene>
    <name evidence="2" type="ORF">Q5741_06385</name>
</gene>
<dbReference type="InterPro" id="IPR050313">
    <property type="entry name" value="Carb_Metab_HTH_regulators"/>
</dbReference>
<accession>A0ABT9C9Y1</accession>
<dbReference type="Gene3D" id="1.10.10.10">
    <property type="entry name" value="Winged helix-like DNA-binding domain superfamily/Winged helix DNA-binding domain"/>
    <property type="match status" value="1"/>
</dbReference>
<dbReference type="PANTHER" id="PTHR30363">
    <property type="entry name" value="HTH-TYPE TRANSCRIPTIONAL REGULATOR SRLR-RELATED"/>
    <property type="match status" value="1"/>
</dbReference>
<reference evidence="2 3" key="1">
    <citation type="submission" date="2023-07" db="EMBL/GenBank/DDBJ databases">
        <title>Paenibacillus sp. JX-17 nov. isolated from soil.</title>
        <authorList>
            <person name="Wan Y."/>
            <person name="Liu B."/>
        </authorList>
    </citation>
    <scope>NUCLEOTIDE SEQUENCE [LARGE SCALE GENOMIC DNA]</scope>
    <source>
        <strain evidence="2 3">JX-17</strain>
    </source>
</reference>
<keyword evidence="1" id="KW-0238">DNA-binding</keyword>
<dbReference type="InterPro" id="IPR036390">
    <property type="entry name" value="WH_DNA-bd_sf"/>
</dbReference>
<proteinExistence type="predicted"/>
<organism evidence="2 3">
    <name type="scientific">Paenibacillus lacisoli</name>
    <dbReference type="NCBI Taxonomy" id="3064525"/>
    <lineage>
        <taxon>Bacteria</taxon>
        <taxon>Bacillati</taxon>
        <taxon>Bacillota</taxon>
        <taxon>Bacilli</taxon>
        <taxon>Bacillales</taxon>
        <taxon>Paenibacillaceae</taxon>
        <taxon>Paenibacillus</taxon>
    </lineage>
</organism>
<sequence>MKIQPEMSTRQLLMTLLKTKGPIAVSRLAAELGITEMGVRRHLNQMEKDGYIETTVVRQAMGRPTFLYALTEHGHEQFPRNYSHLLLELLEELDDSQGSQAVHQLFDGRKHKMLDRYGPKMEGRDLSERVAELTSIQHAGGYMAHWEQEKDGSYTLYEYNCPINEVARRYQHACACEQSLFQELLQAEVTRTECLALGGSCCKYRIQPPGPSA</sequence>
<dbReference type="RefSeq" id="WP_305023224.1">
    <property type="nucleotide sequence ID" value="NZ_JAUQTB010000002.1"/>
</dbReference>
<evidence type="ECO:0000313" key="3">
    <source>
        <dbReference type="Proteomes" id="UP001240171"/>
    </source>
</evidence>
<name>A0ABT9C9Y1_9BACL</name>
<dbReference type="InterPro" id="IPR011991">
    <property type="entry name" value="ArsR-like_HTH"/>
</dbReference>
<protein>
    <submittedName>
        <fullName evidence="2">Transcriptional regulator</fullName>
    </submittedName>
</protein>
<dbReference type="EMBL" id="JAUQTB010000002">
    <property type="protein sequence ID" value="MDO7906046.1"/>
    <property type="molecule type" value="Genomic_DNA"/>
</dbReference>
<evidence type="ECO:0000256" key="1">
    <source>
        <dbReference type="ARBA" id="ARBA00023125"/>
    </source>
</evidence>
<dbReference type="Pfam" id="PF13412">
    <property type="entry name" value="HTH_24"/>
    <property type="match status" value="1"/>
</dbReference>
<dbReference type="PANTHER" id="PTHR30363:SF28">
    <property type="entry name" value="TRANSCRIPTIONAL REGULATORY PROTEIN-RELATED"/>
    <property type="match status" value="1"/>
</dbReference>
<keyword evidence="3" id="KW-1185">Reference proteome</keyword>
<evidence type="ECO:0000313" key="2">
    <source>
        <dbReference type="EMBL" id="MDO7906046.1"/>
    </source>
</evidence>
<dbReference type="Proteomes" id="UP001240171">
    <property type="component" value="Unassembled WGS sequence"/>
</dbReference>
<dbReference type="CDD" id="cd00090">
    <property type="entry name" value="HTH_ARSR"/>
    <property type="match status" value="1"/>
</dbReference>
<dbReference type="InterPro" id="IPR036388">
    <property type="entry name" value="WH-like_DNA-bd_sf"/>
</dbReference>
<dbReference type="SUPFAM" id="SSF46785">
    <property type="entry name" value="Winged helix' DNA-binding domain"/>
    <property type="match status" value="1"/>
</dbReference>
<comment type="caution">
    <text evidence="2">The sequence shown here is derived from an EMBL/GenBank/DDBJ whole genome shotgun (WGS) entry which is preliminary data.</text>
</comment>